<sequence>MLNEDENEDSLRLNLALAEEKRDLAAIRLAHSKNKMAKCYNKCVRPESFKPDNHVMHRNEVSKAAGQGKLTPNWEGPYIIC</sequence>
<gene>
    <name evidence="1" type="ORF">CTI12_AA506180</name>
</gene>
<evidence type="ECO:0000313" key="2">
    <source>
        <dbReference type="Proteomes" id="UP000245207"/>
    </source>
</evidence>
<organism evidence="1 2">
    <name type="scientific">Artemisia annua</name>
    <name type="common">Sweet wormwood</name>
    <dbReference type="NCBI Taxonomy" id="35608"/>
    <lineage>
        <taxon>Eukaryota</taxon>
        <taxon>Viridiplantae</taxon>
        <taxon>Streptophyta</taxon>
        <taxon>Embryophyta</taxon>
        <taxon>Tracheophyta</taxon>
        <taxon>Spermatophyta</taxon>
        <taxon>Magnoliopsida</taxon>
        <taxon>eudicotyledons</taxon>
        <taxon>Gunneridae</taxon>
        <taxon>Pentapetalae</taxon>
        <taxon>asterids</taxon>
        <taxon>campanulids</taxon>
        <taxon>Asterales</taxon>
        <taxon>Asteraceae</taxon>
        <taxon>Asteroideae</taxon>
        <taxon>Anthemideae</taxon>
        <taxon>Artemisiinae</taxon>
        <taxon>Artemisia</taxon>
    </lineage>
</organism>
<comment type="caution">
    <text evidence="1">The sequence shown here is derived from an EMBL/GenBank/DDBJ whole genome shotgun (WGS) entry which is preliminary data.</text>
</comment>
<evidence type="ECO:0000313" key="1">
    <source>
        <dbReference type="EMBL" id="PWA46685.1"/>
    </source>
</evidence>
<dbReference type="EMBL" id="PKPP01010159">
    <property type="protein sequence ID" value="PWA46685.1"/>
    <property type="molecule type" value="Genomic_DNA"/>
</dbReference>
<reference evidence="1 2" key="1">
    <citation type="journal article" date="2018" name="Mol. Plant">
        <title>The genome of Artemisia annua provides insight into the evolution of Asteraceae family and artemisinin biosynthesis.</title>
        <authorList>
            <person name="Shen Q."/>
            <person name="Zhang L."/>
            <person name="Liao Z."/>
            <person name="Wang S."/>
            <person name="Yan T."/>
            <person name="Shi P."/>
            <person name="Liu M."/>
            <person name="Fu X."/>
            <person name="Pan Q."/>
            <person name="Wang Y."/>
            <person name="Lv Z."/>
            <person name="Lu X."/>
            <person name="Zhang F."/>
            <person name="Jiang W."/>
            <person name="Ma Y."/>
            <person name="Chen M."/>
            <person name="Hao X."/>
            <person name="Li L."/>
            <person name="Tang Y."/>
            <person name="Lv G."/>
            <person name="Zhou Y."/>
            <person name="Sun X."/>
            <person name="Brodelius P.E."/>
            <person name="Rose J.K.C."/>
            <person name="Tang K."/>
        </authorList>
    </citation>
    <scope>NUCLEOTIDE SEQUENCE [LARGE SCALE GENOMIC DNA]</scope>
    <source>
        <strain evidence="2">cv. Huhao1</strain>
        <tissue evidence="1">Leaf</tissue>
    </source>
</reference>
<evidence type="ECO:0008006" key="3">
    <source>
        <dbReference type="Google" id="ProtNLM"/>
    </source>
</evidence>
<name>A0A2U1LCF4_ARTAN</name>
<accession>A0A2U1LCF4</accession>
<dbReference type="AlphaFoldDB" id="A0A2U1LCF4"/>
<keyword evidence="2" id="KW-1185">Reference proteome</keyword>
<proteinExistence type="predicted"/>
<protein>
    <recommendedName>
        <fullName evidence="3">Reverse transcriptase domain-containing protein</fullName>
    </recommendedName>
</protein>
<dbReference type="Proteomes" id="UP000245207">
    <property type="component" value="Unassembled WGS sequence"/>
</dbReference>
<dbReference type="OrthoDB" id="1725517at2759"/>